<evidence type="ECO:0000256" key="3">
    <source>
        <dbReference type="ARBA" id="ARBA00022679"/>
    </source>
</evidence>
<dbReference type="Gene3D" id="3.40.50.1220">
    <property type="entry name" value="TPP-binding domain"/>
    <property type="match status" value="1"/>
</dbReference>
<dbReference type="InterPro" id="IPR026591">
    <property type="entry name" value="Sirtuin_cat_small_dom_sf"/>
</dbReference>
<dbReference type="GO" id="GO:0005634">
    <property type="term" value="C:nucleus"/>
    <property type="evidence" value="ECO:0007669"/>
    <property type="project" value="TreeGrafter"/>
</dbReference>
<sequence length="310" mass="33955">MRDLISTIMTSQIDKESFRKVLASSKNIIVLSGAGLSVASGIPTYRGPTAGVWTKDGDALYSTAQTFKDDPSGLWQFYHLRRQLCLNAQPNDAHRALSTLLIPSTLSRIAPSASSPPLHITQNIDSLSIRVLDDLHSDLKPTTVEEYVKEMHGSIFVTRCTSCQHVQRTYAPSLSSTLSELAVDGERYDIPHEKLPRCGGDAWGGSNRFGNCGGLLRPEVVWFGEVPPLMGEIARKMNWCDLLLVVGTSFTVQPAAGFASQVKARGGKVAVFNLERTKGDEVADYMFLGPCEQTLPEILDVQSDIARLWS</sequence>
<feature type="domain" description="Deacetylase sirtuin-type" evidence="7">
    <location>
        <begin position="9"/>
        <end position="310"/>
    </location>
</feature>
<dbReference type="STRING" id="933084.A0A067PHL1"/>
<evidence type="ECO:0000256" key="4">
    <source>
        <dbReference type="ARBA" id="ARBA00023027"/>
    </source>
</evidence>
<dbReference type="PROSITE" id="PS50305">
    <property type="entry name" value="SIRTUIN"/>
    <property type="match status" value="1"/>
</dbReference>
<dbReference type="InterPro" id="IPR026590">
    <property type="entry name" value="Ssirtuin_cat_dom"/>
</dbReference>
<dbReference type="SUPFAM" id="SSF52467">
    <property type="entry name" value="DHS-like NAD/FAD-binding domain"/>
    <property type="match status" value="1"/>
</dbReference>
<evidence type="ECO:0000313" key="9">
    <source>
        <dbReference type="Proteomes" id="UP000027265"/>
    </source>
</evidence>
<dbReference type="OrthoDB" id="424302at2759"/>
<keyword evidence="5" id="KW-0496">Mitochondrion</keyword>
<evidence type="ECO:0000256" key="1">
    <source>
        <dbReference type="ARBA" id="ARBA00004173"/>
    </source>
</evidence>
<dbReference type="Gene3D" id="3.30.1600.10">
    <property type="entry name" value="SIR2/SIRT2 'Small Domain"/>
    <property type="match status" value="1"/>
</dbReference>
<dbReference type="PANTHER" id="PTHR11085">
    <property type="entry name" value="NAD-DEPENDENT PROTEIN DEACYLASE SIRTUIN-5, MITOCHONDRIAL-RELATED"/>
    <property type="match status" value="1"/>
</dbReference>
<comment type="caution">
    <text evidence="6">Lacks conserved residue(s) required for the propagation of feature annotation.</text>
</comment>
<dbReference type="Proteomes" id="UP000027265">
    <property type="component" value="Unassembled WGS sequence"/>
</dbReference>
<dbReference type="AlphaFoldDB" id="A0A067PHL1"/>
<accession>A0A067PHL1</accession>
<reference evidence="9" key="1">
    <citation type="journal article" date="2014" name="Proc. Natl. Acad. Sci. U.S.A.">
        <title>Extensive sampling of basidiomycete genomes demonstrates inadequacy of the white-rot/brown-rot paradigm for wood decay fungi.</title>
        <authorList>
            <person name="Riley R."/>
            <person name="Salamov A.A."/>
            <person name="Brown D.W."/>
            <person name="Nagy L.G."/>
            <person name="Floudas D."/>
            <person name="Held B.W."/>
            <person name="Levasseur A."/>
            <person name="Lombard V."/>
            <person name="Morin E."/>
            <person name="Otillar R."/>
            <person name="Lindquist E.A."/>
            <person name="Sun H."/>
            <person name="LaButti K.M."/>
            <person name="Schmutz J."/>
            <person name="Jabbour D."/>
            <person name="Luo H."/>
            <person name="Baker S.E."/>
            <person name="Pisabarro A.G."/>
            <person name="Walton J.D."/>
            <person name="Blanchette R.A."/>
            <person name="Henrissat B."/>
            <person name="Martin F."/>
            <person name="Cullen D."/>
            <person name="Hibbett D.S."/>
            <person name="Grigoriev I.V."/>
        </authorList>
    </citation>
    <scope>NUCLEOTIDE SEQUENCE [LARGE SCALE GENOMIC DNA]</scope>
    <source>
        <strain evidence="9">MUCL 33604</strain>
    </source>
</reference>
<evidence type="ECO:0000256" key="5">
    <source>
        <dbReference type="ARBA" id="ARBA00023128"/>
    </source>
</evidence>
<comment type="subcellular location">
    <subcellularLocation>
        <location evidence="1">Mitochondrion</location>
    </subcellularLocation>
</comment>
<dbReference type="EMBL" id="KL197734">
    <property type="protein sequence ID" value="KDQ53340.1"/>
    <property type="molecule type" value="Genomic_DNA"/>
</dbReference>
<dbReference type="HOGENOM" id="CLU_023643_3_1_1"/>
<protein>
    <recommendedName>
        <fullName evidence="7">Deacetylase sirtuin-type domain-containing protein</fullName>
    </recommendedName>
</protein>
<dbReference type="GO" id="GO:0005739">
    <property type="term" value="C:mitochondrion"/>
    <property type="evidence" value="ECO:0007669"/>
    <property type="project" value="UniProtKB-SubCell"/>
</dbReference>
<keyword evidence="3" id="KW-0808">Transferase</keyword>
<dbReference type="CDD" id="cd01407">
    <property type="entry name" value="SIR2-fam"/>
    <property type="match status" value="1"/>
</dbReference>
<dbReference type="InParanoid" id="A0A067PHL1"/>
<organism evidence="8 9">
    <name type="scientific">Jaapia argillacea MUCL 33604</name>
    <dbReference type="NCBI Taxonomy" id="933084"/>
    <lineage>
        <taxon>Eukaryota</taxon>
        <taxon>Fungi</taxon>
        <taxon>Dikarya</taxon>
        <taxon>Basidiomycota</taxon>
        <taxon>Agaricomycotina</taxon>
        <taxon>Agaricomycetes</taxon>
        <taxon>Agaricomycetidae</taxon>
        <taxon>Jaapiales</taxon>
        <taxon>Jaapiaceae</taxon>
        <taxon>Jaapia</taxon>
    </lineage>
</organism>
<gene>
    <name evidence="8" type="ORF">JAAARDRAFT_61372</name>
</gene>
<dbReference type="PANTHER" id="PTHR11085:SF10">
    <property type="entry name" value="NAD-DEPENDENT PROTEIN DEACYLASE SIRTUIN-5, MITOCHONDRIAL-RELATED"/>
    <property type="match status" value="1"/>
</dbReference>
<dbReference type="GO" id="GO:0070403">
    <property type="term" value="F:NAD+ binding"/>
    <property type="evidence" value="ECO:0007669"/>
    <property type="project" value="InterPro"/>
</dbReference>
<dbReference type="InterPro" id="IPR029035">
    <property type="entry name" value="DHS-like_NAD/FAD-binding_dom"/>
</dbReference>
<name>A0A067PHL1_9AGAM</name>
<evidence type="ECO:0000259" key="7">
    <source>
        <dbReference type="PROSITE" id="PS50305"/>
    </source>
</evidence>
<dbReference type="Pfam" id="PF02146">
    <property type="entry name" value="SIR2"/>
    <property type="match status" value="1"/>
</dbReference>
<comment type="similarity">
    <text evidence="2">Belongs to the sirtuin family. Class I subfamily.</text>
</comment>
<keyword evidence="4" id="KW-0520">NAD</keyword>
<dbReference type="InterPro" id="IPR050134">
    <property type="entry name" value="NAD-dep_sirtuin_deacylases"/>
</dbReference>
<keyword evidence="9" id="KW-1185">Reference proteome</keyword>
<evidence type="ECO:0000256" key="2">
    <source>
        <dbReference type="ARBA" id="ARBA00006924"/>
    </source>
</evidence>
<proteinExistence type="inferred from homology"/>
<evidence type="ECO:0000256" key="6">
    <source>
        <dbReference type="PROSITE-ProRule" id="PRU00236"/>
    </source>
</evidence>
<dbReference type="InterPro" id="IPR003000">
    <property type="entry name" value="Sirtuin"/>
</dbReference>
<dbReference type="GO" id="GO:0017136">
    <property type="term" value="F:histone deacetylase activity, NAD-dependent"/>
    <property type="evidence" value="ECO:0007669"/>
    <property type="project" value="TreeGrafter"/>
</dbReference>
<evidence type="ECO:0000313" key="8">
    <source>
        <dbReference type="EMBL" id="KDQ53340.1"/>
    </source>
</evidence>